<name>A0A7W9QE29_9ACTN</name>
<dbReference type="InterPro" id="IPR029058">
    <property type="entry name" value="AB_hydrolase_fold"/>
</dbReference>
<dbReference type="GO" id="GO:0003847">
    <property type="term" value="F:1-alkyl-2-acetylglycerophosphocholine esterase activity"/>
    <property type="evidence" value="ECO:0007669"/>
    <property type="project" value="TreeGrafter"/>
</dbReference>
<dbReference type="AlphaFoldDB" id="A0A7W9QE29"/>
<keyword evidence="1" id="KW-0378">Hydrolase</keyword>
<evidence type="ECO:0000313" key="4">
    <source>
        <dbReference type="EMBL" id="MBB5938540.1"/>
    </source>
</evidence>
<dbReference type="GO" id="GO:0016042">
    <property type="term" value="P:lipid catabolic process"/>
    <property type="evidence" value="ECO:0007669"/>
    <property type="project" value="UniProtKB-KW"/>
</dbReference>
<evidence type="ECO:0000313" key="5">
    <source>
        <dbReference type="Proteomes" id="UP000588098"/>
    </source>
</evidence>
<evidence type="ECO:0000256" key="2">
    <source>
        <dbReference type="ARBA" id="ARBA00022963"/>
    </source>
</evidence>
<dbReference type="InterPro" id="IPR017395">
    <property type="entry name" value="Chlorophyllase-like"/>
</dbReference>
<dbReference type="Gene3D" id="3.40.50.1820">
    <property type="entry name" value="alpha/beta hydrolase"/>
    <property type="match status" value="1"/>
</dbReference>
<gene>
    <name evidence="4" type="ORF">FHS42_005629</name>
</gene>
<dbReference type="Proteomes" id="UP000588098">
    <property type="component" value="Unassembled WGS sequence"/>
</dbReference>
<accession>A0A7W9QE29</accession>
<dbReference type="EMBL" id="JACHJL010000017">
    <property type="protein sequence ID" value="MBB5938540.1"/>
    <property type="molecule type" value="Genomic_DNA"/>
</dbReference>
<dbReference type="Pfam" id="PF07224">
    <property type="entry name" value="Chlorophyllase"/>
    <property type="match status" value="1"/>
</dbReference>
<dbReference type="PANTHER" id="PTHR10272">
    <property type="entry name" value="PLATELET-ACTIVATING FACTOR ACETYLHYDROLASE"/>
    <property type="match status" value="1"/>
</dbReference>
<evidence type="ECO:0000256" key="3">
    <source>
        <dbReference type="ARBA" id="ARBA00023098"/>
    </source>
</evidence>
<keyword evidence="5" id="KW-1185">Reference proteome</keyword>
<sequence>MTTLFDSIPSGHAKEYQLMTASDAAATNVAITAPAPAPIVSVKPVVLEAPGRGEGLHVRISAPTTGSELPIIVFSHGFGSSLHGYGPLADFWATHGFVVIQPTHLDSRTVGLPQGDPRTPRLWRFRVQDVKRILDQLDLLEAAVPGLSGRLDRSRIATAGHSFGGQTAGNLLGLRVLDPVSNSAEDLSDSRIKAGVLLATAGRGGADLTPFAAENLPWLKGPDFAHMTTPTLVVAGDKDESPLSVRGPEWLTDPYHLSPGPKSLLTLFGAEHSLGGIAGYEVRETTDENPERVALIQRVTWAYLRHALAIEDANWTAVQKALSESIAPMGRIESK</sequence>
<proteinExistence type="predicted"/>
<protein>
    <submittedName>
        <fullName evidence="4">Fermentation-respiration switch protein FrsA (DUF1100 family)</fullName>
    </submittedName>
</protein>
<evidence type="ECO:0000256" key="1">
    <source>
        <dbReference type="ARBA" id="ARBA00022801"/>
    </source>
</evidence>
<keyword evidence="3" id="KW-0443">Lipid metabolism</keyword>
<comment type="caution">
    <text evidence="4">The sequence shown here is derived from an EMBL/GenBank/DDBJ whole genome shotgun (WGS) entry which is preliminary data.</text>
</comment>
<dbReference type="PANTHER" id="PTHR10272:SF0">
    <property type="entry name" value="PLATELET-ACTIVATING FACTOR ACETYLHYDROLASE"/>
    <property type="match status" value="1"/>
</dbReference>
<organism evidence="4 5">
    <name type="scientific">Streptomyces zagrosensis</name>
    <dbReference type="NCBI Taxonomy" id="1042984"/>
    <lineage>
        <taxon>Bacteria</taxon>
        <taxon>Bacillati</taxon>
        <taxon>Actinomycetota</taxon>
        <taxon>Actinomycetes</taxon>
        <taxon>Kitasatosporales</taxon>
        <taxon>Streptomycetaceae</taxon>
        <taxon>Streptomyces</taxon>
    </lineage>
</organism>
<dbReference type="SUPFAM" id="SSF53474">
    <property type="entry name" value="alpha/beta-Hydrolases"/>
    <property type="match status" value="1"/>
</dbReference>
<keyword evidence="2" id="KW-0442">Lipid degradation</keyword>
<reference evidence="4 5" key="1">
    <citation type="submission" date="2020-08" db="EMBL/GenBank/DDBJ databases">
        <title>Genomic Encyclopedia of Type Strains, Phase III (KMG-III): the genomes of soil and plant-associated and newly described type strains.</title>
        <authorList>
            <person name="Whitman W."/>
        </authorList>
    </citation>
    <scope>NUCLEOTIDE SEQUENCE [LARGE SCALE GENOMIC DNA]</scope>
    <source>
        <strain evidence="4 5">CECT 8305</strain>
    </source>
</reference>